<protein>
    <recommendedName>
        <fullName evidence="2">DUF3344 domain-containing protein</fullName>
    </recommendedName>
</protein>
<sequence>MKKEIKMKILNKRPHIGWCTIAILVLIMAAFCIAPVAADDIGGIQMPGAKNFDLILSNGLTKYFKFEGGGLNALHITTDPDEPYGQVTTTEEHSGVFYLTNTGGRGFDDDMILMIAVNGTISDDFAVHIRASGYRWTPTPVLNQPPTTDEIEYIDGSYEGTITRSDFAYRAQTWKPAGDNAPGNYPLYYGQDMSDTSNTFQLVFVDLNTGNLGANAMIPEMIDNGAVKIEYEIENLHGLASFSTYGWCNQSNQGQGISWTNRLSGAGSSGYAVMGVPESPGDFSTGGSGGTTESGYLGQENSAGSPSTLNGSVSLLPIAGTVAPLEAGSAAPLPLPATDVNGTVREATLYLFLSHSQQKGTGYGTEPSFSVSIGGVDLSPERTLTDREGGDHAPLSATLIYKTDPASIASGGTNLMVRNTGSGDAVFTCDGGALLLTVEDPALPSITYAVAECCDAIGVDIAGGVFEGDAVTRVFFDGPGDMDRISDSRLQVISTAGTDHDASADTIGFNDREWSGVFVRQGAVMSAEHLIADAVFPTSNAASAATDAGPEAAFVTRLFLLVYAGGEMDISETGSDWGGEASARSYLVEDAVISKITVRSAPGGAPASVSVGGTERPAGVPAAEGTVYAYRMLNLNGGSSAPLDMTVRFYVPASWLSEQGIDADGISLQEYRDGAWHSLRTEHLGHADGEEEYLADAVTASLLAIGSVASGGSIGGTATATPLPVDTDVQQSPMGVMVALGACAILILAKRR</sequence>
<proteinExistence type="predicted"/>
<feature type="region of interest" description="Disordered" evidence="1">
    <location>
        <begin position="276"/>
        <end position="305"/>
    </location>
</feature>
<dbReference type="EMBL" id="PGCL01000002">
    <property type="protein sequence ID" value="TAJ44553.1"/>
    <property type="molecule type" value="Genomic_DNA"/>
</dbReference>
<accession>A0A483CT87</accession>
<reference evidence="3 4" key="1">
    <citation type="submission" date="2017-11" db="EMBL/GenBank/DDBJ databases">
        <title>Isolation and Characterization of Methanofollis Species from Methane Seep Offshore SW Taiwan.</title>
        <authorList>
            <person name="Teng N.-H."/>
            <person name="Lai M.-C."/>
            <person name="Chen S.-C."/>
        </authorList>
    </citation>
    <scope>NUCLEOTIDE SEQUENCE [LARGE SCALE GENOMIC DNA]</scope>
    <source>
        <strain evidence="3 4">FWC-SCC2</strain>
    </source>
</reference>
<dbReference type="Pfam" id="PF11824">
    <property type="entry name" value="DUF3344"/>
    <property type="match status" value="1"/>
</dbReference>
<comment type="caution">
    <text evidence="3">The sequence shown here is derived from an EMBL/GenBank/DDBJ whole genome shotgun (WGS) entry which is preliminary data.</text>
</comment>
<dbReference type="NCBIfam" id="TIGR04213">
    <property type="entry name" value="PGF_pre_PGF"/>
    <property type="match status" value="1"/>
</dbReference>
<feature type="domain" description="DUF3344" evidence="2">
    <location>
        <begin position="333"/>
        <end position="519"/>
    </location>
</feature>
<dbReference type="Proteomes" id="UP000292580">
    <property type="component" value="Unassembled WGS sequence"/>
</dbReference>
<dbReference type="InterPro" id="IPR021779">
    <property type="entry name" value="DUF3344"/>
</dbReference>
<gene>
    <name evidence="3" type="ORF">CUJ86_04355</name>
</gene>
<evidence type="ECO:0000256" key="1">
    <source>
        <dbReference type="SAM" id="MobiDB-lite"/>
    </source>
</evidence>
<evidence type="ECO:0000259" key="2">
    <source>
        <dbReference type="Pfam" id="PF11824"/>
    </source>
</evidence>
<evidence type="ECO:0000313" key="4">
    <source>
        <dbReference type="Proteomes" id="UP000292580"/>
    </source>
</evidence>
<dbReference type="AlphaFoldDB" id="A0A483CT87"/>
<keyword evidence="4" id="KW-1185">Reference proteome</keyword>
<dbReference type="InterPro" id="IPR026453">
    <property type="entry name" value="PGF_pre_PGF"/>
</dbReference>
<name>A0A483CT87_9EURY</name>
<organism evidence="3 4">
    <name type="scientific">Methanofollis fontis</name>
    <dbReference type="NCBI Taxonomy" id="2052832"/>
    <lineage>
        <taxon>Archaea</taxon>
        <taxon>Methanobacteriati</taxon>
        <taxon>Methanobacteriota</taxon>
        <taxon>Stenosarchaea group</taxon>
        <taxon>Methanomicrobia</taxon>
        <taxon>Methanomicrobiales</taxon>
        <taxon>Methanomicrobiaceae</taxon>
        <taxon>Methanofollis</taxon>
    </lineage>
</organism>
<evidence type="ECO:0000313" key="3">
    <source>
        <dbReference type="EMBL" id="TAJ44553.1"/>
    </source>
</evidence>